<protein>
    <recommendedName>
        <fullName evidence="7">Queuine tRNA-ribosyltransferase</fullName>
        <ecNumber evidence="7">2.4.2.29</ecNumber>
    </recommendedName>
    <alternativeName>
        <fullName evidence="7">Guanine insertion enzyme</fullName>
    </alternativeName>
    <alternativeName>
        <fullName evidence="7">tRNA-guanine transglycosylase</fullName>
    </alternativeName>
</protein>
<dbReference type="RefSeq" id="WP_093882782.1">
    <property type="nucleotide sequence ID" value="NZ_FOBS01000006.1"/>
</dbReference>
<dbReference type="GO" id="GO:0046872">
    <property type="term" value="F:metal ion binding"/>
    <property type="evidence" value="ECO:0007669"/>
    <property type="project" value="UniProtKB-KW"/>
</dbReference>
<evidence type="ECO:0000256" key="2">
    <source>
        <dbReference type="ARBA" id="ARBA00022676"/>
    </source>
</evidence>
<feature type="region of interest" description="RNA binding" evidence="7">
    <location>
        <begin position="251"/>
        <end position="257"/>
    </location>
</feature>
<dbReference type="NCBIfam" id="TIGR00449">
    <property type="entry name" value="tgt_general"/>
    <property type="match status" value="1"/>
</dbReference>
<evidence type="ECO:0000256" key="7">
    <source>
        <dbReference type="HAMAP-Rule" id="MF_00168"/>
    </source>
</evidence>
<feature type="binding site" evidence="7">
    <location>
        <position position="193"/>
    </location>
    <ligand>
        <name>substrate</name>
    </ligand>
</feature>
<comment type="catalytic activity">
    <reaction evidence="6 7">
        <text>7-aminomethyl-7-carbaguanine + guanosine(34) in tRNA = 7-aminomethyl-7-carbaguanosine(34) in tRNA + guanine</text>
        <dbReference type="Rhea" id="RHEA:24104"/>
        <dbReference type="Rhea" id="RHEA-COMP:10341"/>
        <dbReference type="Rhea" id="RHEA-COMP:10342"/>
        <dbReference type="ChEBI" id="CHEBI:16235"/>
        <dbReference type="ChEBI" id="CHEBI:58703"/>
        <dbReference type="ChEBI" id="CHEBI:74269"/>
        <dbReference type="ChEBI" id="CHEBI:82833"/>
        <dbReference type="EC" id="2.4.2.29"/>
    </reaction>
</comment>
<name>A0A1H7WEB8_9BACT</name>
<evidence type="ECO:0000256" key="4">
    <source>
        <dbReference type="ARBA" id="ARBA00022694"/>
    </source>
</evidence>
<feature type="binding site" evidence="7">
    <location>
        <position position="308"/>
    </location>
    <ligand>
        <name>Zn(2+)</name>
        <dbReference type="ChEBI" id="CHEBI:29105"/>
    </ligand>
</feature>
<comment type="subunit">
    <text evidence="7">Homodimer. Within each dimer, one monomer is responsible for RNA recognition and catalysis, while the other monomer binds to the replacement base PreQ1.</text>
</comment>
<comment type="cofactor">
    <cofactor evidence="7">
        <name>Zn(2+)</name>
        <dbReference type="ChEBI" id="CHEBI:29105"/>
    </cofactor>
    <text evidence="7">Binds 1 zinc ion per subunit.</text>
</comment>
<dbReference type="InterPro" id="IPR036511">
    <property type="entry name" value="TGT-like_sf"/>
</dbReference>
<keyword evidence="2 7" id="KW-0328">Glycosyltransferase</keyword>
<feature type="region of interest" description="RNA binding; important for wobble base 34 recognition" evidence="7">
    <location>
        <begin position="275"/>
        <end position="279"/>
    </location>
</feature>
<proteinExistence type="inferred from homology"/>
<comment type="pathway">
    <text evidence="1 7">tRNA modification; tRNA-queuosine biosynthesis.</text>
</comment>
<feature type="binding site" evidence="7">
    <location>
        <position position="310"/>
    </location>
    <ligand>
        <name>Zn(2+)</name>
        <dbReference type="ChEBI" id="CHEBI:29105"/>
    </ligand>
</feature>
<evidence type="ECO:0000259" key="8">
    <source>
        <dbReference type="Pfam" id="PF01702"/>
    </source>
</evidence>
<reference evidence="9 10" key="1">
    <citation type="submission" date="2016-10" db="EMBL/GenBank/DDBJ databases">
        <authorList>
            <person name="de Groot N.N."/>
        </authorList>
    </citation>
    <scope>NUCLEOTIDE SEQUENCE [LARGE SCALE GENOMIC DNA]</scope>
    <source>
        <strain evidence="9 10">DSM 8423</strain>
    </source>
</reference>
<feature type="binding site" evidence="7">
    <location>
        <position position="339"/>
    </location>
    <ligand>
        <name>Zn(2+)</name>
        <dbReference type="ChEBI" id="CHEBI:29105"/>
    </ligand>
</feature>
<keyword evidence="4 7" id="KW-0819">tRNA processing</keyword>
<evidence type="ECO:0000256" key="1">
    <source>
        <dbReference type="ARBA" id="ARBA00004691"/>
    </source>
</evidence>
<sequence length="376" mass="41452">MAPLNQHFRILNTDPESAARCGLLSTPHGQVLTPAFMPVGTQGTVKSLTPDTVKALGAEMILCNTYHLYLRPGHQLIASLGGLHSFMNWGGPILTDSGGFQVYSLGKLRKITPEGAIFQSHIDGSRHRLTPELAIEIQEALGSDIMMCLDECTPYPATFSEAEASLSLTLSWAERSRKARADSSPQALYGIVQGGMYPDLRKRAVEAIAAMNFDGCALGGVSVGEPKALMEQIVAETTPLLPADRPHYLMGVGTPEDIVKAVDCGIDLFDCVMPTRCARHGLLFTNTEKVVIKNARYRKDNGPLDSECDCYTCRNFSRAYLRHLYVAGEILAMTLNTLHNIRYYMRLMEQIRDAIGCGQYAAFKSRFLKDRQRVET</sequence>
<dbReference type="GO" id="GO:0008479">
    <property type="term" value="F:tRNA-guanosine(34) queuine transglycosylase activity"/>
    <property type="evidence" value="ECO:0007669"/>
    <property type="project" value="UniProtKB-UniRule"/>
</dbReference>
<evidence type="ECO:0000256" key="6">
    <source>
        <dbReference type="ARBA" id="ARBA00050112"/>
    </source>
</evidence>
<dbReference type="InterPro" id="IPR004803">
    <property type="entry name" value="TGT"/>
</dbReference>
<dbReference type="GO" id="GO:0005829">
    <property type="term" value="C:cytosol"/>
    <property type="evidence" value="ECO:0007669"/>
    <property type="project" value="TreeGrafter"/>
</dbReference>
<gene>
    <name evidence="7" type="primary">tgt</name>
    <name evidence="9" type="ORF">SAMN04489760_10677</name>
</gene>
<dbReference type="NCBIfam" id="TIGR00430">
    <property type="entry name" value="Q_tRNA_tgt"/>
    <property type="match status" value="1"/>
</dbReference>
<feature type="binding site" evidence="7">
    <location>
        <position position="220"/>
    </location>
    <ligand>
        <name>substrate</name>
    </ligand>
</feature>
<dbReference type="EMBL" id="FOBS01000006">
    <property type="protein sequence ID" value="SEM19267.1"/>
    <property type="molecule type" value="Genomic_DNA"/>
</dbReference>
<dbReference type="UniPathway" id="UPA00392"/>
<feature type="domain" description="tRNA-guanine(15) transglycosylase-like" evidence="8">
    <location>
        <begin position="18"/>
        <end position="372"/>
    </location>
</feature>
<feature type="binding site" evidence="7">
    <location>
        <position position="313"/>
    </location>
    <ligand>
        <name>Zn(2+)</name>
        <dbReference type="ChEBI" id="CHEBI:29105"/>
    </ligand>
</feature>
<keyword evidence="10" id="KW-1185">Reference proteome</keyword>
<dbReference type="HAMAP" id="MF_00168">
    <property type="entry name" value="Q_tRNA_Tgt"/>
    <property type="match status" value="1"/>
</dbReference>
<dbReference type="GO" id="GO:0008616">
    <property type="term" value="P:tRNA queuosine(34) biosynthetic process"/>
    <property type="evidence" value="ECO:0007669"/>
    <property type="project" value="UniProtKB-UniRule"/>
</dbReference>
<evidence type="ECO:0000313" key="9">
    <source>
        <dbReference type="EMBL" id="SEM19267.1"/>
    </source>
</evidence>
<keyword evidence="5 7" id="KW-0671">Queuosine biosynthesis</keyword>
<dbReference type="SUPFAM" id="SSF51713">
    <property type="entry name" value="tRNA-guanine transglycosylase"/>
    <property type="match status" value="1"/>
</dbReference>
<organism evidence="9 10">
    <name type="scientific">Syntrophus gentianae</name>
    <dbReference type="NCBI Taxonomy" id="43775"/>
    <lineage>
        <taxon>Bacteria</taxon>
        <taxon>Pseudomonadati</taxon>
        <taxon>Thermodesulfobacteriota</taxon>
        <taxon>Syntrophia</taxon>
        <taxon>Syntrophales</taxon>
        <taxon>Syntrophaceae</taxon>
        <taxon>Syntrophus</taxon>
    </lineage>
</organism>
<accession>A0A1H7WEB8</accession>
<comment type="function">
    <text evidence="7">Catalyzes the base-exchange of a guanine (G) residue with the queuine precursor 7-aminomethyl-7-deazaguanine (PreQ1) at position 34 (anticodon wobble position) in tRNAs with GU(N) anticodons (tRNA-Asp, -Asn, -His and -Tyr). Catalysis occurs through a double-displacement mechanism. The nucleophile active site attacks the C1' of nucleotide 34 to detach the guanine base from the RNA, forming a covalent enzyme-RNA intermediate. The proton acceptor active site deprotonates the incoming PreQ1, allowing a nucleophilic attack on the C1' of the ribose to form the product. After dissociation, two additional enzymatic reactions on the tRNA convert PreQ1 to queuine (Q), resulting in the hypermodified nucleoside queuosine (7-(((4,5-cis-dihydroxy-2-cyclopenten-1-yl)amino)methyl)-7-deazaguanosine).</text>
</comment>
<dbReference type="STRING" id="43775.SAMN04489760_10677"/>
<dbReference type="Gene3D" id="3.20.20.105">
    <property type="entry name" value="Queuine tRNA-ribosyltransferase-like"/>
    <property type="match status" value="1"/>
</dbReference>
<dbReference type="InterPro" id="IPR002616">
    <property type="entry name" value="tRNA_ribo_trans-like"/>
</dbReference>
<comment type="similarity">
    <text evidence="7">Belongs to the queuine tRNA-ribosyltransferase family.</text>
</comment>
<dbReference type="OrthoDB" id="9805417at2"/>
<keyword evidence="7" id="KW-0479">Metal-binding</keyword>
<feature type="binding site" evidence="7">
    <location>
        <begin position="96"/>
        <end position="100"/>
    </location>
    <ligand>
        <name>substrate</name>
    </ligand>
</feature>
<feature type="active site" description="Nucleophile" evidence="7">
    <location>
        <position position="270"/>
    </location>
</feature>
<dbReference type="EC" id="2.4.2.29" evidence="7"/>
<evidence type="ECO:0000313" key="10">
    <source>
        <dbReference type="Proteomes" id="UP000198744"/>
    </source>
</evidence>
<dbReference type="AlphaFoldDB" id="A0A1H7WEB8"/>
<keyword evidence="7" id="KW-0862">Zinc</keyword>
<keyword evidence="3 7" id="KW-0808">Transferase</keyword>
<feature type="binding site" evidence="7">
    <location>
        <position position="150"/>
    </location>
    <ligand>
        <name>substrate</name>
    </ligand>
</feature>
<dbReference type="Proteomes" id="UP000198744">
    <property type="component" value="Unassembled WGS sequence"/>
</dbReference>
<evidence type="ECO:0000256" key="5">
    <source>
        <dbReference type="ARBA" id="ARBA00022785"/>
    </source>
</evidence>
<feature type="active site" description="Proton acceptor" evidence="7">
    <location>
        <position position="96"/>
    </location>
</feature>
<dbReference type="PANTHER" id="PTHR46499">
    <property type="entry name" value="QUEUINE TRNA-RIBOSYLTRANSFERASE"/>
    <property type="match status" value="1"/>
</dbReference>
<dbReference type="FunFam" id="3.20.20.105:FF:000001">
    <property type="entry name" value="Queuine tRNA-ribosyltransferase"/>
    <property type="match status" value="1"/>
</dbReference>
<dbReference type="PANTHER" id="PTHR46499:SF1">
    <property type="entry name" value="QUEUINE TRNA-RIBOSYLTRANSFERASE"/>
    <property type="match status" value="1"/>
</dbReference>
<dbReference type="Pfam" id="PF01702">
    <property type="entry name" value="TGT"/>
    <property type="match status" value="1"/>
</dbReference>
<dbReference type="InterPro" id="IPR050076">
    <property type="entry name" value="ArchSynthase1/Queuine_TRR"/>
</dbReference>
<evidence type="ECO:0000256" key="3">
    <source>
        <dbReference type="ARBA" id="ARBA00022679"/>
    </source>
</evidence>